<protein>
    <recommendedName>
        <fullName evidence="3">Transmembrane protein 186</fullName>
    </recommendedName>
</protein>
<dbReference type="AlphaFoldDB" id="A0A8B8HXC9"/>
<dbReference type="OMA" id="MTIGDTG"/>
<evidence type="ECO:0000256" key="2">
    <source>
        <dbReference type="ARBA" id="ARBA00007020"/>
    </source>
</evidence>
<dbReference type="Proteomes" id="UP001652626">
    <property type="component" value="Chromosome 9"/>
</dbReference>
<gene>
    <name evidence="11" type="primary">LOC113395049</name>
</gene>
<feature type="transmembrane region" description="Helical" evidence="9">
    <location>
        <begin position="60"/>
        <end position="81"/>
    </location>
</feature>
<dbReference type="PANTHER" id="PTHR13603">
    <property type="entry name" value="TRANSMEMBRANE PROTEIN 186"/>
    <property type="match status" value="1"/>
</dbReference>
<proteinExistence type="inferred from homology"/>
<evidence type="ECO:0000256" key="8">
    <source>
        <dbReference type="ARBA" id="ARBA00023136"/>
    </source>
</evidence>
<dbReference type="GO" id="GO:0005743">
    <property type="term" value="C:mitochondrial inner membrane"/>
    <property type="evidence" value="ECO:0007669"/>
    <property type="project" value="UniProtKB-SubCell"/>
</dbReference>
<comment type="similarity">
    <text evidence="2">Belongs to the TMEM186 family.</text>
</comment>
<keyword evidence="10" id="KW-1185">Reference proteome</keyword>
<dbReference type="OrthoDB" id="6147888at2759"/>
<feature type="transmembrane region" description="Helical" evidence="9">
    <location>
        <begin position="87"/>
        <end position="108"/>
    </location>
</feature>
<accession>A0A8B8HXC9</accession>
<evidence type="ECO:0000256" key="3">
    <source>
        <dbReference type="ARBA" id="ARBA00014604"/>
    </source>
</evidence>
<keyword evidence="7" id="KW-0496">Mitochondrion</keyword>
<dbReference type="PANTHER" id="PTHR13603:SF1">
    <property type="entry name" value="TRANSMEMBRANE PROTEIN 186"/>
    <property type="match status" value="1"/>
</dbReference>
<evidence type="ECO:0000313" key="10">
    <source>
        <dbReference type="Proteomes" id="UP001652626"/>
    </source>
</evidence>
<evidence type="ECO:0000313" key="11">
    <source>
        <dbReference type="RefSeq" id="XP_026488376.1"/>
    </source>
</evidence>
<sequence>MFGRLNFRSTRDFTMSLTRLPCLFRKFSSTVKNESEPIKFDPVFSFPFVKYIALISRLKVYHLYGSCIVIPSSGLMELLNFASENTFFIASYIGITGGAVLSLCTLPFKNVIGQLYLSEDNKFVKISSVGFSGKRIDRIVDVNDWIPILDLKPRTMDAIYLRPELTDGTKYKLFVKFGIVRDSKRIGQILE</sequence>
<evidence type="ECO:0000256" key="9">
    <source>
        <dbReference type="SAM" id="Phobius"/>
    </source>
</evidence>
<dbReference type="RefSeq" id="XP_026488376.1">
    <property type="nucleotide sequence ID" value="XM_026632591.2"/>
</dbReference>
<evidence type="ECO:0000256" key="4">
    <source>
        <dbReference type="ARBA" id="ARBA00022692"/>
    </source>
</evidence>
<keyword evidence="6 9" id="KW-1133">Transmembrane helix</keyword>
<dbReference type="InterPro" id="IPR026571">
    <property type="entry name" value="Tmem186"/>
</dbReference>
<reference evidence="11" key="1">
    <citation type="submission" date="2025-08" db="UniProtKB">
        <authorList>
            <consortium name="RefSeq"/>
        </authorList>
    </citation>
    <scope>IDENTIFICATION</scope>
    <source>
        <tissue evidence="11">Whole body</tissue>
    </source>
</reference>
<comment type="subcellular location">
    <subcellularLocation>
        <location evidence="1">Mitochondrion inner membrane</location>
        <topology evidence="1">Multi-pass membrane protein</topology>
    </subcellularLocation>
</comment>
<evidence type="ECO:0000256" key="5">
    <source>
        <dbReference type="ARBA" id="ARBA00022792"/>
    </source>
</evidence>
<evidence type="ECO:0000256" key="1">
    <source>
        <dbReference type="ARBA" id="ARBA00004448"/>
    </source>
</evidence>
<keyword evidence="8 9" id="KW-0472">Membrane</keyword>
<evidence type="ECO:0000256" key="7">
    <source>
        <dbReference type="ARBA" id="ARBA00023128"/>
    </source>
</evidence>
<keyword evidence="4 9" id="KW-0812">Transmembrane</keyword>
<keyword evidence="5" id="KW-0999">Mitochondrion inner membrane</keyword>
<evidence type="ECO:0000256" key="6">
    <source>
        <dbReference type="ARBA" id="ARBA00022989"/>
    </source>
</evidence>
<organism evidence="10 11">
    <name type="scientific">Vanessa tameamea</name>
    <name type="common">Kamehameha butterfly</name>
    <dbReference type="NCBI Taxonomy" id="334116"/>
    <lineage>
        <taxon>Eukaryota</taxon>
        <taxon>Metazoa</taxon>
        <taxon>Ecdysozoa</taxon>
        <taxon>Arthropoda</taxon>
        <taxon>Hexapoda</taxon>
        <taxon>Insecta</taxon>
        <taxon>Pterygota</taxon>
        <taxon>Neoptera</taxon>
        <taxon>Endopterygota</taxon>
        <taxon>Lepidoptera</taxon>
        <taxon>Glossata</taxon>
        <taxon>Ditrysia</taxon>
        <taxon>Papilionoidea</taxon>
        <taxon>Nymphalidae</taxon>
        <taxon>Nymphalinae</taxon>
        <taxon>Vanessa</taxon>
    </lineage>
</organism>
<name>A0A8B8HXC9_VANTA</name>
<dbReference type="GeneID" id="113395049"/>